<reference evidence="5" key="2">
    <citation type="submission" date="2007-04" db="EMBL/GenBank/DDBJ databases">
        <title>The genome of the human body louse.</title>
        <authorList>
            <consortium name="The Human Body Louse Genome Consortium"/>
            <person name="Kirkness E."/>
            <person name="Walenz B."/>
            <person name="Hass B."/>
            <person name="Bruggner R."/>
            <person name="Strausberg R."/>
        </authorList>
    </citation>
    <scope>NUCLEOTIDE SEQUENCE</scope>
    <source>
        <strain evidence="5">USDA</strain>
    </source>
</reference>
<dbReference type="InterPro" id="IPR006767">
    <property type="entry name" value="Cwf19-like_C_dom-2"/>
</dbReference>
<dbReference type="EMBL" id="DS235854">
    <property type="protein sequence ID" value="EEB18869.1"/>
    <property type="molecule type" value="Genomic_DNA"/>
</dbReference>
<dbReference type="Pfam" id="PF04676">
    <property type="entry name" value="CwfJ_C_2"/>
    <property type="match status" value="1"/>
</dbReference>
<dbReference type="CDD" id="cd07380">
    <property type="entry name" value="MPP_CWF19_N"/>
    <property type="match status" value="1"/>
</dbReference>
<evidence type="ECO:0000256" key="2">
    <source>
        <dbReference type="SAM" id="MobiDB-lite"/>
    </source>
</evidence>
<evidence type="ECO:0000259" key="3">
    <source>
        <dbReference type="Pfam" id="PF04676"/>
    </source>
</evidence>
<dbReference type="FunCoup" id="E0VZR3">
    <property type="interactions" value="1851"/>
</dbReference>
<evidence type="ECO:0008006" key="8">
    <source>
        <dbReference type="Google" id="ProtNLM"/>
    </source>
</evidence>
<evidence type="ECO:0000259" key="4">
    <source>
        <dbReference type="Pfam" id="PF04677"/>
    </source>
</evidence>
<dbReference type="KEGG" id="phu:Phum_PHUM537410"/>
<dbReference type="AlphaFoldDB" id="E0VZR3"/>
<reference evidence="6" key="3">
    <citation type="submission" date="2021-02" db="UniProtKB">
        <authorList>
            <consortium name="EnsemblMetazoa"/>
        </authorList>
    </citation>
    <scope>IDENTIFICATION</scope>
    <source>
        <strain evidence="6">USDA</strain>
    </source>
</reference>
<evidence type="ECO:0000313" key="7">
    <source>
        <dbReference type="Proteomes" id="UP000009046"/>
    </source>
</evidence>
<keyword evidence="7" id="KW-1185">Reference proteome</keyword>
<accession>E0VZR3</accession>
<dbReference type="OMA" id="IVPITHY"/>
<dbReference type="GO" id="GO:0000398">
    <property type="term" value="P:mRNA splicing, via spliceosome"/>
    <property type="evidence" value="ECO:0007669"/>
    <property type="project" value="TreeGrafter"/>
</dbReference>
<feature type="region of interest" description="Disordered" evidence="2">
    <location>
        <begin position="324"/>
        <end position="348"/>
    </location>
</feature>
<dbReference type="EMBL" id="AAZO01006526">
    <property type="status" value="NOT_ANNOTATED_CDS"/>
    <property type="molecule type" value="Genomic_DNA"/>
</dbReference>
<dbReference type="Pfam" id="PF04677">
    <property type="entry name" value="CwfJ_C_1"/>
    <property type="match status" value="1"/>
</dbReference>
<dbReference type="Proteomes" id="UP000009046">
    <property type="component" value="Unassembled WGS sequence"/>
</dbReference>
<feature type="domain" description="Cwf19-like protein C-terminal" evidence="3">
    <location>
        <begin position="472"/>
        <end position="560"/>
    </location>
</feature>
<reference evidence="5" key="1">
    <citation type="submission" date="2007-04" db="EMBL/GenBank/DDBJ databases">
        <title>Annotation of Pediculus humanus corporis strain USDA.</title>
        <authorList>
            <person name="Kirkness E."/>
            <person name="Hannick L."/>
            <person name="Hass B."/>
            <person name="Bruggner R."/>
            <person name="Lawson D."/>
            <person name="Bidwell S."/>
            <person name="Joardar V."/>
            <person name="Caler E."/>
            <person name="Walenz B."/>
            <person name="Inman J."/>
            <person name="Schobel S."/>
            <person name="Galinsky K."/>
            <person name="Amedeo P."/>
            <person name="Strausberg R."/>
        </authorList>
    </citation>
    <scope>NUCLEOTIDE SEQUENCE</scope>
    <source>
        <strain evidence="5">USDA</strain>
    </source>
</reference>
<evidence type="ECO:0000256" key="1">
    <source>
        <dbReference type="ARBA" id="ARBA00006795"/>
    </source>
</evidence>
<dbReference type="EnsemblMetazoa" id="PHUM537410-RA">
    <property type="protein sequence ID" value="PHUM537410-PA"/>
    <property type="gene ID" value="PHUM537410"/>
</dbReference>
<dbReference type="PANTHER" id="PTHR12072">
    <property type="entry name" value="CWF19, CELL CYCLE CONTROL PROTEIN"/>
    <property type="match status" value="1"/>
</dbReference>
<dbReference type="CTD" id="8235424"/>
<dbReference type="PANTHER" id="PTHR12072:SF4">
    <property type="entry name" value="CWF19-LIKE PROTEIN 1"/>
    <property type="match status" value="1"/>
</dbReference>
<evidence type="ECO:0000313" key="6">
    <source>
        <dbReference type="EnsemblMetazoa" id="PHUM537410-PA"/>
    </source>
</evidence>
<protein>
    <recommendedName>
        <fullName evidence="8">CWF19-like protein 1</fullName>
    </recommendedName>
</protein>
<dbReference type="InParanoid" id="E0VZR3"/>
<name>E0VZR3_PEDHC</name>
<dbReference type="eggNOG" id="KOG2476">
    <property type="taxonomic scope" value="Eukaryota"/>
</dbReference>
<dbReference type="GO" id="GO:0071014">
    <property type="term" value="C:post-mRNA release spliceosomal complex"/>
    <property type="evidence" value="ECO:0007669"/>
    <property type="project" value="TreeGrafter"/>
</dbReference>
<proteinExistence type="inferred from homology"/>
<dbReference type="InterPro" id="IPR006768">
    <property type="entry name" value="Cwf19-like_C_dom-1"/>
</dbReference>
<dbReference type="GeneID" id="8235424"/>
<dbReference type="VEuPathDB" id="VectorBase:PHUM537410"/>
<dbReference type="STRING" id="121224.E0VZR3"/>
<comment type="similarity">
    <text evidence="1">Belongs to the CWF19 family.</text>
</comment>
<dbReference type="InterPro" id="IPR036265">
    <property type="entry name" value="HIT-like_sf"/>
</dbReference>
<sequence>MHSSSRDEFFLLVNEVLSLNLALSKPGNPRDGCAVMSRKQKILVCGDVEGNFKTLFSRVNAINKKNGPFDFLFCVGDFFSESSNELEPYKKGSLTVSVPTYILGPNSVTTNQNVFYDSFELSGTEICPNVNYLGKYGIFSSSGLRIAYMSGIEHCDQHNKFTFTESDAKALRESALRNKAGLEFSGVDILLTSEWPKDVEKLDKNFKYEDQSEIKGSAILSELAYHLKPRYHFCGLKNIYYERPPYRNDSDNLELNSHSTRFIALAKVGNSDKKKWLYAANVSPLVDLKKSDLWQSTTDETPCPYTDIVKKKNKNKTTQYFYDMDSGGYDDGPRKRRKNNGHSNADKRKTFDDPETCWFCLASNSVEKHLVISIADEVYLALAKGGLTPLHCLIVPVKHQRSLAELSKSAMMELKKYKTAVRKFFETKNQVPVIFERNYKTSHLQLQIVPVPNSLTRDLKEIFLNFSQDSGIKLSELPRKAKLKDFTQPGAPYFYVELPTKEKLICTCEKNFPIQFGREVLASRAVLNLSDKINWRDCIKSKEEENEMATNFRKQFESFDEFA</sequence>
<dbReference type="SUPFAM" id="SSF54197">
    <property type="entry name" value="HIT-like"/>
    <property type="match status" value="1"/>
</dbReference>
<dbReference type="InterPro" id="IPR040194">
    <property type="entry name" value="Cwf19-like"/>
</dbReference>
<dbReference type="GO" id="GO:0061632">
    <property type="term" value="F:RNA lariat debranching enzyme activator activity"/>
    <property type="evidence" value="ECO:0007669"/>
    <property type="project" value="TreeGrafter"/>
</dbReference>
<dbReference type="SUPFAM" id="SSF56300">
    <property type="entry name" value="Metallo-dependent phosphatases"/>
    <property type="match status" value="1"/>
</dbReference>
<dbReference type="RefSeq" id="XP_002431607.1">
    <property type="nucleotide sequence ID" value="XM_002431562.1"/>
</dbReference>
<dbReference type="HOGENOM" id="CLU_019955_2_0_1"/>
<dbReference type="OrthoDB" id="444325at2759"/>
<gene>
    <name evidence="6" type="primary">8235424</name>
    <name evidence="5" type="ORF">Phum_PHUM537410</name>
</gene>
<feature type="domain" description="Cwf19-like C-terminal" evidence="4">
    <location>
        <begin position="346"/>
        <end position="463"/>
    </location>
</feature>
<dbReference type="InterPro" id="IPR029052">
    <property type="entry name" value="Metallo-depent_PP-like"/>
</dbReference>
<evidence type="ECO:0000313" key="5">
    <source>
        <dbReference type="EMBL" id="EEB18869.1"/>
    </source>
</evidence>
<organism>
    <name type="scientific">Pediculus humanus subsp. corporis</name>
    <name type="common">Body louse</name>
    <dbReference type="NCBI Taxonomy" id="121224"/>
    <lineage>
        <taxon>Eukaryota</taxon>
        <taxon>Metazoa</taxon>
        <taxon>Ecdysozoa</taxon>
        <taxon>Arthropoda</taxon>
        <taxon>Hexapoda</taxon>
        <taxon>Insecta</taxon>
        <taxon>Pterygota</taxon>
        <taxon>Neoptera</taxon>
        <taxon>Paraneoptera</taxon>
        <taxon>Psocodea</taxon>
        <taxon>Troctomorpha</taxon>
        <taxon>Phthiraptera</taxon>
        <taxon>Anoplura</taxon>
        <taxon>Pediculidae</taxon>
        <taxon>Pediculus</taxon>
    </lineage>
</organism>
<dbReference type="Gene3D" id="3.30.428.10">
    <property type="entry name" value="HIT-like"/>
    <property type="match status" value="1"/>
</dbReference>